<dbReference type="Proteomes" id="UP000253090">
    <property type="component" value="Unassembled WGS sequence"/>
</dbReference>
<sequence length="131" mass="15204">MEPMELIKERYKALEERIRLFILVHSDIEYVQGSSECVEGGAFAWTELSAESKCIQSELYHEYMSLIKQAKKHLKKIGSSYLDTFERSCSEVKSYLKQDNLLWGPCLQDIFNNVKKELDLQRGLIAQPVLI</sequence>
<reference evidence="1 2" key="1">
    <citation type="submission" date="2018-07" db="EMBL/GenBank/DDBJ databases">
        <title>Genomic Encyclopedia of Type Strains, Phase III (KMG-III): the genomes of soil and plant-associated and newly described type strains.</title>
        <authorList>
            <person name="Whitman W."/>
        </authorList>
    </citation>
    <scope>NUCLEOTIDE SEQUENCE [LARGE SCALE GENOMIC DNA]</scope>
    <source>
        <strain evidence="1 2">CECT 8333</strain>
    </source>
</reference>
<protein>
    <submittedName>
        <fullName evidence="1">Uncharacterized protein</fullName>
    </submittedName>
</protein>
<proteinExistence type="predicted"/>
<gene>
    <name evidence="1" type="ORF">DFP94_102125</name>
</gene>
<evidence type="ECO:0000313" key="2">
    <source>
        <dbReference type="Proteomes" id="UP000253090"/>
    </source>
</evidence>
<keyword evidence="2" id="KW-1185">Reference proteome</keyword>
<evidence type="ECO:0000313" key="1">
    <source>
        <dbReference type="EMBL" id="RCX21377.1"/>
    </source>
</evidence>
<dbReference type="RefSeq" id="WP_114495943.1">
    <property type="nucleotide sequence ID" value="NZ_QPJW01000002.1"/>
</dbReference>
<dbReference type="OrthoDB" id="2639837at2"/>
<accession>A0A369BLP2</accession>
<name>A0A369BLP2_9BACL</name>
<comment type="caution">
    <text evidence="1">The sequence shown here is derived from an EMBL/GenBank/DDBJ whole genome shotgun (WGS) entry which is preliminary data.</text>
</comment>
<dbReference type="AlphaFoldDB" id="A0A369BLP2"/>
<organism evidence="1 2">
    <name type="scientific">Fontibacillus phaseoli</name>
    <dbReference type="NCBI Taxonomy" id="1416533"/>
    <lineage>
        <taxon>Bacteria</taxon>
        <taxon>Bacillati</taxon>
        <taxon>Bacillota</taxon>
        <taxon>Bacilli</taxon>
        <taxon>Bacillales</taxon>
        <taxon>Paenibacillaceae</taxon>
        <taxon>Fontibacillus</taxon>
    </lineage>
</organism>
<dbReference type="EMBL" id="QPJW01000002">
    <property type="protein sequence ID" value="RCX21377.1"/>
    <property type="molecule type" value="Genomic_DNA"/>
</dbReference>